<reference evidence="3 4" key="1">
    <citation type="submission" date="2012-02" db="EMBL/GenBank/DDBJ databases">
        <title>Complete sequence of chromosome of Singulisphaera acidiphila DSM 18658.</title>
        <authorList>
            <consortium name="US DOE Joint Genome Institute (JGI-PGF)"/>
            <person name="Lucas S."/>
            <person name="Copeland A."/>
            <person name="Lapidus A."/>
            <person name="Glavina del Rio T."/>
            <person name="Dalin E."/>
            <person name="Tice H."/>
            <person name="Bruce D."/>
            <person name="Goodwin L."/>
            <person name="Pitluck S."/>
            <person name="Peters L."/>
            <person name="Ovchinnikova G."/>
            <person name="Chertkov O."/>
            <person name="Kyrpides N."/>
            <person name="Mavromatis K."/>
            <person name="Ivanova N."/>
            <person name="Brettin T."/>
            <person name="Detter J.C."/>
            <person name="Han C."/>
            <person name="Larimer F."/>
            <person name="Land M."/>
            <person name="Hauser L."/>
            <person name="Markowitz V."/>
            <person name="Cheng J.-F."/>
            <person name="Hugenholtz P."/>
            <person name="Woyke T."/>
            <person name="Wu D."/>
            <person name="Tindall B."/>
            <person name="Pomrenke H."/>
            <person name="Brambilla E."/>
            <person name="Klenk H.-P."/>
            <person name="Eisen J.A."/>
        </authorList>
    </citation>
    <scope>NUCLEOTIDE SEQUENCE [LARGE SCALE GENOMIC DNA]</scope>
    <source>
        <strain evidence="4">ATCC BAA-1392 / DSM 18658 / VKM B-2454 / MOB10</strain>
    </source>
</reference>
<dbReference type="STRING" id="886293.Sinac_7245"/>
<dbReference type="PANTHER" id="PTHR33627:SF1">
    <property type="entry name" value="TRANSPOSASE"/>
    <property type="match status" value="1"/>
</dbReference>
<dbReference type="eggNOG" id="COG5659">
    <property type="taxonomic scope" value="Bacteria"/>
</dbReference>
<dbReference type="GO" id="GO:0006313">
    <property type="term" value="P:DNA transposition"/>
    <property type="evidence" value="ECO:0007669"/>
    <property type="project" value="InterPro"/>
</dbReference>
<dbReference type="Proteomes" id="UP000010798">
    <property type="component" value="Chromosome"/>
</dbReference>
<organism evidence="3 4">
    <name type="scientific">Singulisphaera acidiphila (strain ATCC BAA-1392 / DSM 18658 / VKM B-2454 / MOB10)</name>
    <dbReference type="NCBI Taxonomy" id="886293"/>
    <lineage>
        <taxon>Bacteria</taxon>
        <taxon>Pseudomonadati</taxon>
        <taxon>Planctomycetota</taxon>
        <taxon>Planctomycetia</taxon>
        <taxon>Isosphaerales</taxon>
        <taxon>Isosphaeraceae</taxon>
        <taxon>Singulisphaera</taxon>
    </lineage>
</organism>
<dbReference type="InterPro" id="IPR038721">
    <property type="entry name" value="IS701-like_DDE_dom"/>
</dbReference>
<dbReference type="GO" id="GO:0003677">
    <property type="term" value="F:DNA binding"/>
    <property type="evidence" value="ECO:0007669"/>
    <property type="project" value="InterPro"/>
</dbReference>
<proteinExistence type="predicted"/>
<dbReference type="InterPro" id="IPR002559">
    <property type="entry name" value="Transposase_11"/>
</dbReference>
<dbReference type="KEGG" id="saci:Sinac_7245"/>
<sequence length="412" mass="47878">MPGIIEFPKLVEAALTQHGDLFANECQRRHFAEYLTGLFVADRKTVLGIHDEFAQTTDQSCLNRFLTAAQWDPETLNDRRLEQLQKDPSTRYSAQGVIPIDNTLVDRDGMLIPDAGWFWDHTEERNKIAQDYLFVNYVCTSGKHYPLEFRLFRKQEVCEALDEPFRNHTALCCELIDWVCERGIPGDFAMDCYFTNAEVLNHINGKQDRLGRPHGYVGDLKTNRKLEWKGGILKANELAASIPMEDRKAMRIGDRRQWYFTVTVRIPGVNHKVRIVLLWHYRNDGTCCKILVTNRISWEVSRIVRVYRHRWTGTETFHRDGKQQLGLGDCQLRDVQGQTRHMYLVMLAYSLLMSELKQGRAKEWALHRLMTIGEACRAMTREALRTTLSWAIEQVTQFEQPYEHVVAQLGLS</sequence>
<protein>
    <submittedName>
        <fullName evidence="3">Transposase family protein</fullName>
    </submittedName>
</protein>
<feature type="domain" description="Transposase IS4-like" evidence="1">
    <location>
        <begin position="190"/>
        <end position="351"/>
    </location>
</feature>
<dbReference type="NCBIfam" id="NF033540">
    <property type="entry name" value="transpos_IS701"/>
    <property type="match status" value="1"/>
</dbReference>
<dbReference type="EMBL" id="CP003364">
    <property type="protein sequence ID" value="AGA31292.1"/>
    <property type="molecule type" value="Genomic_DNA"/>
</dbReference>
<dbReference type="PANTHER" id="PTHR33627">
    <property type="entry name" value="TRANSPOSASE"/>
    <property type="match status" value="1"/>
</dbReference>
<name>L0DPV9_SINAD</name>
<dbReference type="RefSeq" id="WP_015250361.1">
    <property type="nucleotide sequence ID" value="NC_019892.1"/>
</dbReference>
<gene>
    <name evidence="3" type="ordered locus">Sinac_7245</name>
</gene>
<dbReference type="Pfam" id="PF13546">
    <property type="entry name" value="DDE_5"/>
    <property type="match status" value="1"/>
</dbReference>
<dbReference type="eggNOG" id="COG3385">
    <property type="taxonomic scope" value="Bacteria"/>
</dbReference>
<evidence type="ECO:0000313" key="3">
    <source>
        <dbReference type="EMBL" id="AGA31292.1"/>
    </source>
</evidence>
<dbReference type="SUPFAM" id="SSF53098">
    <property type="entry name" value="Ribonuclease H-like"/>
    <property type="match status" value="1"/>
</dbReference>
<dbReference type="AlphaFoldDB" id="L0DPV9"/>
<accession>L0DPV9</accession>
<keyword evidence="4" id="KW-1185">Reference proteome</keyword>
<dbReference type="HOGENOM" id="CLU_055577_0_0_0"/>
<feature type="domain" description="Transposase IS701-like DDE" evidence="2">
    <location>
        <begin position="22"/>
        <end position="163"/>
    </location>
</feature>
<dbReference type="GO" id="GO:0004803">
    <property type="term" value="F:transposase activity"/>
    <property type="evidence" value="ECO:0007669"/>
    <property type="project" value="InterPro"/>
</dbReference>
<dbReference type="InterPro" id="IPR039365">
    <property type="entry name" value="IS701-like"/>
</dbReference>
<dbReference type="Pfam" id="PF01609">
    <property type="entry name" value="DDE_Tnp_1"/>
    <property type="match status" value="1"/>
</dbReference>
<evidence type="ECO:0000259" key="2">
    <source>
        <dbReference type="Pfam" id="PF13546"/>
    </source>
</evidence>
<evidence type="ECO:0000313" key="4">
    <source>
        <dbReference type="Proteomes" id="UP000010798"/>
    </source>
</evidence>
<dbReference type="InterPro" id="IPR012337">
    <property type="entry name" value="RNaseH-like_sf"/>
</dbReference>
<evidence type="ECO:0000259" key="1">
    <source>
        <dbReference type="Pfam" id="PF01609"/>
    </source>
</evidence>